<dbReference type="EMBL" id="BK032510">
    <property type="protein sequence ID" value="DAF44003.1"/>
    <property type="molecule type" value="Genomic_DNA"/>
</dbReference>
<reference evidence="1" key="1">
    <citation type="journal article" date="2021" name="Proc. Natl. Acad. Sci. U.S.A.">
        <title>A Catalog of Tens of Thousands of Viruses from Human Metagenomes Reveals Hidden Associations with Chronic Diseases.</title>
        <authorList>
            <person name="Tisza M.J."/>
            <person name="Buck C.B."/>
        </authorList>
    </citation>
    <scope>NUCLEOTIDE SEQUENCE</scope>
    <source>
        <strain evidence="1">CtNQV2</strain>
    </source>
</reference>
<evidence type="ECO:0000313" key="1">
    <source>
        <dbReference type="EMBL" id="DAF44003.1"/>
    </source>
</evidence>
<sequence>MSKYSRTRKAICRISHLDYWIINRDTFKRFKPKTWKEQYKEHRKTKILFYGYNPFNLISKNGKRVKLPCKYKDALNMFIIWKLI</sequence>
<proteinExistence type="predicted"/>
<accession>A0A8S5RZR6</accession>
<organism evidence="1">
    <name type="scientific">Myoviridae sp. ctNQV2</name>
    <dbReference type="NCBI Taxonomy" id="2827683"/>
    <lineage>
        <taxon>Viruses</taxon>
        <taxon>Duplodnaviria</taxon>
        <taxon>Heunggongvirae</taxon>
        <taxon>Uroviricota</taxon>
        <taxon>Caudoviricetes</taxon>
    </lineage>
</organism>
<name>A0A8S5RZR6_9CAUD</name>
<protein>
    <submittedName>
        <fullName evidence="1">Uncharacterized protein</fullName>
    </submittedName>
</protein>